<evidence type="ECO:0000313" key="2">
    <source>
        <dbReference type="EMBL" id="MFC3138460.1"/>
    </source>
</evidence>
<keyword evidence="3" id="KW-1185">Reference proteome</keyword>
<reference evidence="3" key="1">
    <citation type="journal article" date="2019" name="Int. J. Syst. Evol. Microbiol.">
        <title>The Global Catalogue of Microorganisms (GCM) 10K type strain sequencing project: providing services to taxonomists for standard genome sequencing and annotation.</title>
        <authorList>
            <consortium name="The Broad Institute Genomics Platform"/>
            <consortium name="The Broad Institute Genome Sequencing Center for Infectious Disease"/>
            <person name="Wu L."/>
            <person name="Ma J."/>
        </authorList>
    </citation>
    <scope>NUCLEOTIDE SEQUENCE [LARGE SCALE GENOMIC DNA]</scope>
    <source>
        <strain evidence="3">KCTC 52277</strain>
    </source>
</reference>
<evidence type="ECO:0000313" key="3">
    <source>
        <dbReference type="Proteomes" id="UP001595621"/>
    </source>
</evidence>
<dbReference type="PROSITE" id="PS51257">
    <property type="entry name" value="PROKAR_LIPOPROTEIN"/>
    <property type="match status" value="1"/>
</dbReference>
<comment type="caution">
    <text evidence="2">The sequence shown here is derived from an EMBL/GenBank/DDBJ whole genome shotgun (WGS) entry which is preliminary data.</text>
</comment>
<dbReference type="Proteomes" id="UP001595621">
    <property type="component" value="Unassembled WGS sequence"/>
</dbReference>
<proteinExistence type="predicted"/>
<evidence type="ECO:0008006" key="4">
    <source>
        <dbReference type="Google" id="ProtNLM"/>
    </source>
</evidence>
<sequence length="110" mass="11821">MLRQIFASLTVSLAGLLLTACSLTSESDSGQVQLTTSERQLPGPCEHLGFIEVSESGLSIESAHANAEYALSSKAAERKTSHVSLNQQEHTEGILLYTQNLGGNIYRCNP</sequence>
<dbReference type="EMBL" id="JBHRTD010000012">
    <property type="protein sequence ID" value="MFC3138460.1"/>
    <property type="molecule type" value="Genomic_DNA"/>
</dbReference>
<evidence type="ECO:0000256" key="1">
    <source>
        <dbReference type="SAM" id="SignalP"/>
    </source>
</evidence>
<keyword evidence="1" id="KW-0732">Signal</keyword>
<organism evidence="2 3">
    <name type="scientific">Shewanella submarina</name>
    <dbReference type="NCBI Taxonomy" id="2016376"/>
    <lineage>
        <taxon>Bacteria</taxon>
        <taxon>Pseudomonadati</taxon>
        <taxon>Pseudomonadota</taxon>
        <taxon>Gammaproteobacteria</taxon>
        <taxon>Alteromonadales</taxon>
        <taxon>Shewanellaceae</taxon>
        <taxon>Shewanella</taxon>
    </lineage>
</organism>
<accession>A0ABV7GEM0</accession>
<feature type="signal peptide" evidence="1">
    <location>
        <begin position="1"/>
        <end position="27"/>
    </location>
</feature>
<feature type="chain" id="PRO_5045612722" description="DUF4156 domain-containing protein" evidence="1">
    <location>
        <begin position="28"/>
        <end position="110"/>
    </location>
</feature>
<gene>
    <name evidence="2" type="ORF">ACFOE0_09715</name>
</gene>
<protein>
    <recommendedName>
        <fullName evidence="4">DUF4156 domain-containing protein</fullName>
    </recommendedName>
</protein>
<name>A0ABV7GEM0_9GAMM</name>
<dbReference type="RefSeq" id="WP_248935688.1">
    <property type="nucleotide sequence ID" value="NZ_JAKILF010000003.1"/>
</dbReference>